<proteinExistence type="predicted"/>
<dbReference type="Gene3D" id="2.30.30.40">
    <property type="entry name" value="SH3 Domains"/>
    <property type="match status" value="2"/>
</dbReference>
<feature type="region of interest" description="Disordered" evidence="3">
    <location>
        <begin position="657"/>
        <end position="710"/>
    </location>
</feature>
<sequence>MSALDLSQNGPSITRSYKSLISLPPADKPSPTYANWALYSVSAPLQNAFVPVAGPGRDSVLKVQSTGEGELEELIEEFSEGKVQFAFVKVKDPNSGLGKFALIGWCGDGVPERVKGYFNGHLSAVSKLLHGYHVQITARHQDDLSPESILDKIAKASGANYAGAPAEIPKSSKPTPAPPVATKPLFPSRVVSAKPAVFRAYGNEGKVDEDGWGDDAPQVSRSKLESVPSAYTPTKVDIKALRAQPSGSSSYDRPEPVKGAYQPIGKVDIAEIRRKAGEQRDERPEPVKGAYQPIGKVDIAAIRAQARPAQEEREEVPPPKPVSERTAAFSQAERITALPKPKPAKKFGGAAPSFGTKPLTPGFTPPSVAPVAGASVDYASQGGKTPAQIWAEKKARERGYSGASETAPPAFQSASHTGRSQTSNDGGVSNLANRFSQQRIADPIESNPTGGSVSELRNKFAGIPVGGPSPQFTGRSASPPPPSPPISSRPNVGNAGVALPGFQQRQRSPSPVRQRSPSPEPVRARSPSPEPVRQRSPSPEPVREQSPVRIPVPVARPEPEEEERPSRSFASVVPQAYESAMGTTKAEPVVPLAAPTAGDLTAIAQYDYEKAEDNELDMTEGEIITHIDQVDDDWWEGTNSKGERGLFPANYVELQTSGVPAAPAQQQETQQAQPEPAQAQQPAAAAQKSGPTATAQYDYEAAEDNELSFPEGAKITDVEFPDEDWWSGSYNGKHGLFPANYVELDQ</sequence>
<feature type="region of interest" description="Disordered" evidence="3">
    <location>
        <begin position="380"/>
        <end position="571"/>
    </location>
</feature>
<evidence type="ECO:0000313" key="7">
    <source>
        <dbReference type="Proteomes" id="UP000275078"/>
    </source>
</evidence>
<dbReference type="PANTHER" id="PTHR10829">
    <property type="entry name" value="CORTACTIN AND DREBRIN"/>
    <property type="match status" value="1"/>
</dbReference>
<dbReference type="GO" id="GO:0051015">
    <property type="term" value="F:actin filament binding"/>
    <property type="evidence" value="ECO:0007669"/>
    <property type="project" value="TreeGrafter"/>
</dbReference>
<dbReference type="FunFam" id="3.40.20.10:FF:000045">
    <property type="entry name" value="Actin binding protein, putative"/>
    <property type="match status" value="1"/>
</dbReference>
<dbReference type="GO" id="GO:0030427">
    <property type="term" value="C:site of polarized growth"/>
    <property type="evidence" value="ECO:0007669"/>
    <property type="project" value="TreeGrafter"/>
</dbReference>
<dbReference type="InterPro" id="IPR036028">
    <property type="entry name" value="SH3-like_dom_sf"/>
</dbReference>
<gene>
    <name evidence="6" type="ORF">BJ508DRAFT_412444</name>
</gene>
<feature type="compositionally biased region" description="Low complexity" evidence="3">
    <location>
        <begin position="503"/>
        <end position="517"/>
    </location>
</feature>
<dbReference type="Gene3D" id="3.40.20.10">
    <property type="entry name" value="Severin"/>
    <property type="match status" value="1"/>
</dbReference>
<name>A0A3N4IEV7_ASCIM</name>
<dbReference type="PANTHER" id="PTHR10829:SF25">
    <property type="entry name" value="DREBRIN-LIKE PROTEIN"/>
    <property type="match status" value="1"/>
</dbReference>
<dbReference type="InterPro" id="IPR001452">
    <property type="entry name" value="SH3_domain"/>
</dbReference>
<evidence type="ECO:0000259" key="4">
    <source>
        <dbReference type="PROSITE" id="PS50002"/>
    </source>
</evidence>
<dbReference type="Proteomes" id="UP000275078">
    <property type="component" value="Unassembled WGS sequence"/>
</dbReference>
<dbReference type="InterPro" id="IPR035719">
    <property type="entry name" value="Abp1_fungi_SH3_C1"/>
</dbReference>
<dbReference type="PROSITE" id="PS51263">
    <property type="entry name" value="ADF_H"/>
    <property type="match status" value="1"/>
</dbReference>
<keyword evidence="1 2" id="KW-0728">SH3 domain</keyword>
<dbReference type="STRING" id="1160509.A0A3N4IEV7"/>
<evidence type="ECO:0000256" key="1">
    <source>
        <dbReference type="ARBA" id="ARBA00022443"/>
    </source>
</evidence>
<dbReference type="InterPro" id="IPR029006">
    <property type="entry name" value="ADF-H/Gelsolin-like_dom_sf"/>
</dbReference>
<feature type="compositionally biased region" description="Pro residues" evidence="3">
    <location>
        <begin position="478"/>
        <end position="487"/>
    </location>
</feature>
<evidence type="ECO:0000256" key="3">
    <source>
        <dbReference type="SAM" id="MobiDB-lite"/>
    </source>
</evidence>
<dbReference type="PROSITE" id="PS50002">
    <property type="entry name" value="SH3"/>
    <property type="match status" value="2"/>
</dbReference>
<dbReference type="EMBL" id="ML119657">
    <property type="protein sequence ID" value="RPA84682.1"/>
    <property type="molecule type" value="Genomic_DNA"/>
</dbReference>
<feature type="domain" description="ADF-H" evidence="5">
    <location>
        <begin position="5"/>
        <end position="154"/>
    </location>
</feature>
<dbReference type="AlphaFoldDB" id="A0A3N4IEV7"/>
<reference evidence="6 7" key="1">
    <citation type="journal article" date="2018" name="Nat. Ecol. Evol.">
        <title>Pezizomycetes genomes reveal the molecular basis of ectomycorrhizal truffle lifestyle.</title>
        <authorList>
            <person name="Murat C."/>
            <person name="Payen T."/>
            <person name="Noel B."/>
            <person name="Kuo A."/>
            <person name="Morin E."/>
            <person name="Chen J."/>
            <person name="Kohler A."/>
            <person name="Krizsan K."/>
            <person name="Balestrini R."/>
            <person name="Da Silva C."/>
            <person name="Montanini B."/>
            <person name="Hainaut M."/>
            <person name="Levati E."/>
            <person name="Barry K.W."/>
            <person name="Belfiori B."/>
            <person name="Cichocki N."/>
            <person name="Clum A."/>
            <person name="Dockter R.B."/>
            <person name="Fauchery L."/>
            <person name="Guy J."/>
            <person name="Iotti M."/>
            <person name="Le Tacon F."/>
            <person name="Lindquist E.A."/>
            <person name="Lipzen A."/>
            <person name="Malagnac F."/>
            <person name="Mello A."/>
            <person name="Molinier V."/>
            <person name="Miyauchi S."/>
            <person name="Poulain J."/>
            <person name="Riccioni C."/>
            <person name="Rubini A."/>
            <person name="Sitrit Y."/>
            <person name="Splivallo R."/>
            <person name="Traeger S."/>
            <person name="Wang M."/>
            <person name="Zifcakova L."/>
            <person name="Wipf D."/>
            <person name="Zambonelli A."/>
            <person name="Paolocci F."/>
            <person name="Nowrousian M."/>
            <person name="Ottonello S."/>
            <person name="Baldrian P."/>
            <person name="Spatafora J.W."/>
            <person name="Henrissat B."/>
            <person name="Nagy L.G."/>
            <person name="Aury J.M."/>
            <person name="Wincker P."/>
            <person name="Grigoriev I.V."/>
            <person name="Bonfante P."/>
            <person name="Martin F.M."/>
        </authorList>
    </citation>
    <scope>NUCLEOTIDE SEQUENCE [LARGE SCALE GENOMIC DNA]</scope>
    <source>
        <strain evidence="6 7">RN42</strain>
    </source>
</reference>
<organism evidence="6 7">
    <name type="scientific">Ascobolus immersus RN42</name>
    <dbReference type="NCBI Taxonomy" id="1160509"/>
    <lineage>
        <taxon>Eukaryota</taxon>
        <taxon>Fungi</taxon>
        <taxon>Dikarya</taxon>
        <taxon>Ascomycota</taxon>
        <taxon>Pezizomycotina</taxon>
        <taxon>Pezizomycetes</taxon>
        <taxon>Pezizales</taxon>
        <taxon>Ascobolaceae</taxon>
        <taxon>Ascobolus</taxon>
    </lineage>
</organism>
<feature type="domain" description="SH3" evidence="4">
    <location>
        <begin position="688"/>
        <end position="746"/>
    </location>
</feature>
<evidence type="ECO:0000313" key="6">
    <source>
        <dbReference type="EMBL" id="RPA84682.1"/>
    </source>
</evidence>
<feature type="compositionally biased region" description="Polar residues" evidence="3">
    <location>
        <begin position="412"/>
        <end position="439"/>
    </location>
</feature>
<dbReference type="GO" id="GO:0005884">
    <property type="term" value="C:actin filament"/>
    <property type="evidence" value="ECO:0007669"/>
    <property type="project" value="TreeGrafter"/>
</dbReference>
<feature type="domain" description="SH3" evidence="4">
    <location>
        <begin position="597"/>
        <end position="657"/>
    </location>
</feature>
<dbReference type="SUPFAM" id="SSF55753">
    <property type="entry name" value="Actin depolymerizing proteins"/>
    <property type="match status" value="1"/>
</dbReference>
<dbReference type="SMART" id="SM00102">
    <property type="entry name" value="ADF"/>
    <property type="match status" value="1"/>
</dbReference>
<dbReference type="Pfam" id="PF00018">
    <property type="entry name" value="SH3_1"/>
    <property type="match status" value="1"/>
</dbReference>
<dbReference type="Pfam" id="PF00241">
    <property type="entry name" value="Cofilin_ADF"/>
    <property type="match status" value="1"/>
</dbReference>
<feature type="region of interest" description="Disordered" evidence="3">
    <location>
        <begin position="305"/>
        <end position="366"/>
    </location>
</feature>
<dbReference type="OrthoDB" id="5971719at2759"/>
<dbReference type="Pfam" id="PF14604">
    <property type="entry name" value="SH3_9"/>
    <property type="match status" value="1"/>
</dbReference>
<dbReference type="SUPFAM" id="SSF50044">
    <property type="entry name" value="SH3-domain"/>
    <property type="match status" value="2"/>
</dbReference>
<accession>A0A3N4IEV7</accession>
<dbReference type="CDD" id="cd11281">
    <property type="entry name" value="ADF_drebrin_like"/>
    <property type="match status" value="1"/>
</dbReference>
<feature type="region of interest" description="Disordered" evidence="3">
    <location>
        <begin position="241"/>
        <end position="265"/>
    </location>
</feature>
<dbReference type="InterPro" id="IPR002108">
    <property type="entry name" value="ADF-H"/>
</dbReference>
<evidence type="ECO:0000256" key="2">
    <source>
        <dbReference type="PROSITE-ProRule" id="PRU00192"/>
    </source>
</evidence>
<keyword evidence="7" id="KW-1185">Reference proteome</keyword>
<dbReference type="PRINTS" id="PR00452">
    <property type="entry name" value="SH3DOMAIN"/>
</dbReference>
<dbReference type="CDD" id="cd11962">
    <property type="entry name" value="SH3_Abp1_fungi_C1"/>
    <property type="match status" value="1"/>
</dbReference>
<protein>
    <recommendedName>
        <fullName evidence="8">Actin binding protein</fullName>
    </recommendedName>
</protein>
<dbReference type="GO" id="GO:0030864">
    <property type="term" value="C:cortical actin cytoskeleton"/>
    <property type="evidence" value="ECO:0007669"/>
    <property type="project" value="TreeGrafter"/>
</dbReference>
<dbReference type="GO" id="GO:0030833">
    <property type="term" value="P:regulation of actin filament polymerization"/>
    <property type="evidence" value="ECO:0007669"/>
    <property type="project" value="TreeGrafter"/>
</dbReference>
<dbReference type="InterPro" id="IPR035718">
    <property type="entry name" value="Abp1_fungi_SH3_C2"/>
</dbReference>
<dbReference type="FunFam" id="2.30.30.40:FF:000242">
    <property type="entry name" value="Actin binding protein"/>
    <property type="match status" value="1"/>
</dbReference>
<evidence type="ECO:0000259" key="5">
    <source>
        <dbReference type="PROSITE" id="PS51263"/>
    </source>
</evidence>
<feature type="compositionally biased region" description="Low complexity" evidence="3">
    <location>
        <begin position="660"/>
        <end position="687"/>
    </location>
</feature>
<dbReference type="CDD" id="cd11961">
    <property type="entry name" value="SH3_Abp1_fungi_C2"/>
    <property type="match status" value="1"/>
</dbReference>
<evidence type="ECO:0008006" key="8">
    <source>
        <dbReference type="Google" id="ProtNLM"/>
    </source>
</evidence>
<dbReference type="SMART" id="SM00326">
    <property type="entry name" value="SH3"/>
    <property type="match status" value="2"/>
</dbReference>